<organism evidence="1 2">
    <name type="scientific">Rhizobium acidisoli</name>
    <dbReference type="NCBI Taxonomy" id="1538158"/>
    <lineage>
        <taxon>Bacteria</taxon>
        <taxon>Pseudomonadati</taxon>
        <taxon>Pseudomonadota</taxon>
        <taxon>Alphaproteobacteria</taxon>
        <taxon>Hyphomicrobiales</taxon>
        <taxon>Rhizobiaceae</taxon>
        <taxon>Rhizobium/Agrobacterium group</taxon>
        <taxon>Rhizobium</taxon>
    </lineage>
</organism>
<dbReference type="Proteomes" id="UP000220927">
    <property type="component" value="Chromosome"/>
</dbReference>
<keyword evidence="2" id="KW-1185">Reference proteome</keyword>
<dbReference type="KEGG" id="rad:CO657_11215"/>
<sequence>MRKCDSALHEWFGMSRSSLIKCLRRLADDLEDVDRCEEAQAPDAAMNSWTLGKRAVPCLIGRPLGHPNISDGRPAFSSELFYFDPDRGIARTMSRWYRLGTRVEPEYWGERLRGKSSFLRDTL</sequence>
<gene>
    <name evidence="1" type="ORF">CO657_11215</name>
</gene>
<name>A0AAE5U060_9HYPH</name>
<protein>
    <submittedName>
        <fullName evidence="1">Uncharacterized protein</fullName>
    </submittedName>
</protein>
<evidence type="ECO:0000313" key="1">
    <source>
        <dbReference type="EMBL" id="QAS80737.1"/>
    </source>
</evidence>
<evidence type="ECO:0000313" key="2">
    <source>
        <dbReference type="Proteomes" id="UP000220927"/>
    </source>
</evidence>
<dbReference type="EMBL" id="CP034998">
    <property type="protein sequence ID" value="QAS80737.1"/>
    <property type="molecule type" value="Genomic_DNA"/>
</dbReference>
<reference evidence="1 2" key="1">
    <citation type="submission" date="2019-01" db="EMBL/GenBank/DDBJ databases">
        <title>Genomic insights into the origins and evolution of symbiotic genes in the Phaseolus vulgaris microsymbionts.</title>
        <authorList>
            <person name="Tong W."/>
        </authorList>
    </citation>
    <scope>NUCLEOTIDE SEQUENCE [LARGE SCALE GENOMIC DNA]</scope>
    <source>
        <strain evidence="1 2">FH23</strain>
    </source>
</reference>
<accession>A0AAE5U060</accession>
<dbReference type="AlphaFoldDB" id="A0AAE5U060"/>
<proteinExistence type="predicted"/>